<protein>
    <recommendedName>
        <fullName evidence="4">MD-2-related lipid-recognition domain-containing protein</fullName>
    </recommendedName>
</protein>
<dbReference type="SUPFAM" id="SSF81296">
    <property type="entry name" value="E set domains"/>
    <property type="match status" value="1"/>
</dbReference>
<evidence type="ECO:0000313" key="3">
    <source>
        <dbReference type="Proteomes" id="UP000193642"/>
    </source>
</evidence>
<reference evidence="2 3" key="1">
    <citation type="submission" date="2016-07" db="EMBL/GenBank/DDBJ databases">
        <title>Pervasive Adenine N6-methylation of Active Genes in Fungi.</title>
        <authorList>
            <consortium name="DOE Joint Genome Institute"/>
            <person name="Mondo S.J."/>
            <person name="Dannebaum R.O."/>
            <person name="Kuo R.C."/>
            <person name="Labutti K."/>
            <person name="Haridas S."/>
            <person name="Kuo A."/>
            <person name="Salamov A."/>
            <person name="Ahrendt S.R."/>
            <person name="Lipzen A."/>
            <person name="Sullivan W."/>
            <person name="Andreopoulos W.B."/>
            <person name="Clum A."/>
            <person name="Lindquist E."/>
            <person name="Daum C."/>
            <person name="Ramamoorthy G.K."/>
            <person name="Gryganskyi A."/>
            <person name="Culley D."/>
            <person name="Magnuson J.K."/>
            <person name="James T.Y."/>
            <person name="O'Malley M.A."/>
            <person name="Stajich J.E."/>
            <person name="Spatafora J.W."/>
            <person name="Visel A."/>
            <person name="Grigoriev I.V."/>
        </authorList>
    </citation>
    <scope>NUCLEOTIDE SEQUENCE [LARGE SCALE GENOMIC DNA]</scope>
    <source>
        <strain evidence="2 3">JEL800</strain>
    </source>
</reference>
<feature type="signal peptide" evidence="1">
    <location>
        <begin position="1"/>
        <end position="21"/>
    </location>
</feature>
<gene>
    <name evidence="2" type="ORF">BCR33DRAFT_765529</name>
</gene>
<accession>A0A1Y2CDC8</accession>
<evidence type="ECO:0000313" key="2">
    <source>
        <dbReference type="EMBL" id="ORY45060.1"/>
    </source>
</evidence>
<evidence type="ECO:0000256" key="1">
    <source>
        <dbReference type="SAM" id="SignalP"/>
    </source>
</evidence>
<dbReference type="EMBL" id="MCGO01000020">
    <property type="protein sequence ID" value="ORY45060.1"/>
    <property type="molecule type" value="Genomic_DNA"/>
</dbReference>
<organism evidence="2 3">
    <name type="scientific">Rhizoclosmatium globosum</name>
    <dbReference type="NCBI Taxonomy" id="329046"/>
    <lineage>
        <taxon>Eukaryota</taxon>
        <taxon>Fungi</taxon>
        <taxon>Fungi incertae sedis</taxon>
        <taxon>Chytridiomycota</taxon>
        <taxon>Chytridiomycota incertae sedis</taxon>
        <taxon>Chytridiomycetes</taxon>
        <taxon>Chytridiales</taxon>
        <taxon>Chytriomycetaceae</taxon>
        <taxon>Rhizoclosmatium</taxon>
    </lineage>
</organism>
<evidence type="ECO:0008006" key="4">
    <source>
        <dbReference type="Google" id="ProtNLM"/>
    </source>
</evidence>
<keyword evidence="1" id="KW-0732">Signal</keyword>
<name>A0A1Y2CDC8_9FUNG</name>
<dbReference type="OrthoDB" id="10268879at2759"/>
<dbReference type="Proteomes" id="UP000193642">
    <property type="component" value="Unassembled WGS sequence"/>
</dbReference>
<proteinExistence type="predicted"/>
<feature type="chain" id="PRO_5012169249" description="MD-2-related lipid-recognition domain-containing protein" evidence="1">
    <location>
        <begin position="22"/>
        <end position="169"/>
    </location>
</feature>
<dbReference type="AlphaFoldDB" id="A0A1Y2CDC8"/>
<dbReference type="InterPro" id="IPR014756">
    <property type="entry name" value="Ig_E-set"/>
</dbReference>
<keyword evidence="3" id="KW-1185">Reference proteome</keyword>
<sequence length="169" mass="18219">MLASSVAVALISFLLPLSTYAQPNTAKYPQDASWFVCDNSESFTLNAVNLPPMAMGGGQPTIVQLNGWYTATVTAGAKIQMQTTVCSLGGGNPGQPCWGPVSQTQTFDFCTFKGVNCPISKDWMTQNLQLALPGIVPQFNIWGQATVKIFNADGSVVLCFSSNNYYFHM</sequence>
<comment type="caution">
    <text evidence="2">The sequence shown here is derived from an EMBL/GenBank/DDBJ whole genome shotgun (WGS) entry which is preliminary data.</text>
</comment>